<organism evidence="1 2">
    <name type="scientific">Halobacteriovorax marinus (strain ATCC BAA-682 / DSM 15412 / SJ)</name>
    <name type="common">Bacteriovorax marinus</name>
    <dbReference type="NCBI Taxonomy" id="862908"/>
    <lineage>
        <taxon>Bacteria</taxon>
        <taxon>Pseudomonadati</taxon>
        <taxon>Bdellovibrionota</taxon>
        <taxon>Bacteriovoracia</taxon>
        <taxon>Bacteriovoracales</taxon>
        <taxon>Halobacteriovoraceae</taxon>
        <taxon>Halobacteriovorax</taxon>
    </lineage>
</organism>
<dbReference type="STRING" id="862908.BMS_1784"/>
<proteinExistence type="predicted"/>
<dbReference type="HOGENOM" id="CLU_3382171_0_0_7"/>
<gene>
    <name evidence="1" type="ordered locus">BMS_1784</name>
</gene>
<accession>E1X1U9</accession>
<dbReference type="Proteomes" id="UP000008963">
    <property type="component" value="Chromosome"/>
</dbReference>
<sequence length="33" mass="3746">MAAEVKLISNNPARNSFFISAPVRSRVYVFIFT</sequence>
<dbReference type="EMBL" id="FQ312005">
    <property type="protein sequence ID" value="CBW26609.1"/>
    <property type="molecule type" value="Genomic_DNA"/>
</dbReference>
<evidence type="ECO:0000313" key="1">
    <source>
        <dbReference type="EMBL" id="CBW26609.1"/>
    </source>
</evidence>
<dbReference type="AlphaFoldDB" id="E1X1U9"/>
<reference evidence="2" key="1">
    <citation type="journal article" date="2013" name="ISME J.">
        <title>A small predatory core genome in the divergent marine Bacteriovorax marinus SJ and the terrestrial Bdellovibrio bacteriovorus.</title>
        <authorList>
            <person name="Crossman L.C."/>
            <person name="Chen H."/>
            <person name="Cerdeno-Tarraga A.M."/>
            <person name="Brooks K."/>
            <person name="Quail M.A."/>
            <person name="Pineiro S.A."/>
            <person name="Hobley L."/>
            <person name="Sockett R.E."/>
            <person name="Bentley S.D."/>
            <person name="Parkhill J."/>
            <person name="Williams H.N."/>
            <person name="Stine O.C."/>
        </authorList>
    </citation>
    <scope>NUCLEOTIDE SEQUENCE [LARGE SCALE GENOMIC DNA]</scope>
    <source>
        <strain evidence="2">ATCC BAA-682 / DSM 15412 / SJ</strain>
    </source>
</reference>
<protein>
    <submittedName>
        <fullName evidence="1">Uncharacterized protein</fullName>
    </submittedName>
</protein>
<evidence type="ECO:0000313" key="2">
    <source>
        <dbReference type="Proteomes" id="UP000008963"/>
    </source>
</evidence>
<name>E1X1U9_HALMS</name>
<keyword evidence="2" id="KW-1185">Reference proteome</keyword>
<dbReference type="KEGG" id="bmx:BMS_1784"/>